<dbReference type="RefSeq" id="WP_220226882.1">
    <property type="nucleotide sequence ID" value="NZ_JAICBX010000001.1"/>
</dbReference>
<comment type="caution">
    <text evidence="2">The sequence shown here is derived from an EMBL/GenBank/DDBJ whole genome shotgun (WGS) entry which is preliminary data.</text>
</comment>
<dbReference type="AlphaFoldDB" id="A0AAE2ZHJ0"/>
<dbReference type="Proteomes" id="UP001196509">
    <property type="component" value="Unassembled WGS sequence"/>
</dbReference>
<gene>
    <name evidence="2" type="ORF">K1W69_03185</name>
</gene>
<dbReference type="PROSITE" id="PS51257">
    <property type="entry name" value="PROKAR_LIPOPROTEIN"/>
    <property type="match status" value="1"/>
</dbReference>
<organism evidence="2 3">
    <name type="scientific">Flavimaribacter sediminis</name>
    <dbReference type="NCBI Taxonomy" id="2865987"/>
    <lineage>
        <taxon>Bacteria</taxon>
        <taxon>Pseudomonadati</taxon>
        <taxon>Pseudomonadota</taxon>
        <taxon>Alphaproteobacteria</taxon>
        <taxon>Hyphomicrobiales</taxon>
        <taxon>Rhizobiaceae</taxon>
        <taxon>Flavimaribacter</taxon>
    </lineage>
</organism>
<evidence type="ECO:0000313" key="2">
    <source>
        <dbReference type="EMBL" id="MBW8636179.1"/>
    </source>
</evidence>
<name>A0AAE2ZHJ0_9HYPH</name>
<reference evidence="2" key="1">
    <citation type="submission" date="2021-08" db="EMBL/GenBank/DDBJ databases">
        <title>Hoeflea bacterium WL0058 sp. nov., isolated from the sediment.</title>
        <authorList>
            <person name="Wang L."/>
            <person name="Zhang D."/>
        </authorList>
    </citation>
    <scope>NUCLEOTIDE SEQUENCE</scope>
    <source>
        <strain evidence="2">WL0058</strain>
    </source>
</reference>
<evidence type="ECO:0008006" key="4">
    <source>
        <dbReference type="Google" id="ProtNLM"/>
    </source>
</evidence>
<evidence type="ECO:0000256" key="1">
    <source>
        <dbReference type="SAM" id="SignalP"/>
    </source>
</evidence>
<proteinExistence type="predicted"/>
<sequence length="114" mass="12285">MRQSLLLLPLLMLFACSEMGDANPTLQLVRPGAPTGTFTLRNNTDFTVGVVTLLQCETNAVAQPAPQQIPPGESATYEVSAGCYRIVSGEAGLSFRYLTDTTVRIEPNKNITLP</sequence>
<evidence type="ECO:0000313" key="3">
    <source>
        <dbReference type="Proteomes" id="UP001196509"/>
    </source>
</evidence>
<feature type="chain" id="PRO_5042227016" description="Lipoprotein" evidence="1">
    <location>
        <begin position="23"/>
        <end position="114"/>
    </location>
</feature>
<keyword evidence="1" id="KW-0732">Signal</keyword>
<dbReference type="EMBL" id="JAICBX010000001">
    <property type="protein sequence ID" value="MBW8636179.1"/>
    <property type="molecule type" value="Genomic_DNA"/>
</dbReference>
<protein>
    <recommendedName>
        <fullName evidence="4">Lipoprotein</fullName>
    </recommendedName>
</protein>
<feature type="signal peptide" evidence="1">
    <location>
        <begin position="1"/>
        <end position="22"/>
    </location>
</feature>
<keyword evidence="3" id="KW-1185">Reference proteome</keyword>
<accession>A0AAE2ZHJ0</accession>